<dbReference type="PANTHER" id="PTHR30185">
    <property type="entry name" value="CRYPTIC BETA-GLUCOSIDE BGL OPERON ANTITERMINATOR"/>
    <property type="match status" value="1"/>
</dbReference>
<evidence type="ECO:0000313" key="10">
    <source>
        <dbReference type="Proteomes" id="UP001208567"/>
    </source>
</evidence>
<feature type="domain" description="PTS EIIB type-2" evidence="7">
    <location>
        <begin position="414"/>
        <end position="504"/>
    </location>
</feature>
<feature type="domain" description="PRD" evidence="8">
    <location>
        <begin position="186"/>
        <end position="290"/>
    </location>
</feature>
<dbReference type="Gene3D" id="3.40.930.10">
    <property type="entry name" value="Mannitol-specific EII, Chain A"/>
    <property type="match status" value="1"/>
</dbReference>
<dbReference type="Pfam" id="PF00874">
    <property type="entry name" value="PRD"/>
    <property type="match status" value="2"/>
</dbReference>
<dbReference type="PROSITE" id="PS51094">
    <property type="entry name" value="PTS_EIIA_TYPE_2"/>
    <property type="match status" value="1"/>
</dbReference>
<evidence type="ECO:0000256" key="4">
    <source>
        <dbReference type="ARBA" id="ARBA00023159"/>
    </source>
</evidence>
<comment type="caution">
    <text evidence="9">The sequence shown here is derived from an EMBL/GenBank/DDBJ whole genome shotgun (WGS) entry which is preliminary data.</text>
</comment>
<dbReference type="SUPFAM" id="SSF55804">
    <property type="entry name" value="Phoshotransferase/anion transport protein"/>
    <property type="match status" value="1"/>
</dbReference>
<dbReference type="InterPro" id="IPR036634">
    <property type="entry name" value="PRD_sf"/>
</dbReference>
<dbReference type="Pfam" id="PF00359">
    <property type="entry name" value="PTS_EIIA_2"/>
    <property type="match status" value="1"/>
</dbReference>
<dbReference type="Gene3D" id="3.40.50.2300">
    <property type="match status" value="1"/>
</dbReference>
<dbReference type="Pfam" id="PF05043">
    <property type="entry name" value="Mga"/>
    <property type="match status" value="1"/>
</dbReference>
<dbReference type="InterPro" id="IPR011608">
    <property type="entry name" value="PRD"/>
</dbReference>
<name>A0ABQ5N2Z0_9CLOT</name>
<evidence type="ECO:0000256" key="1">
    <source>
        <dbReference type="ARBA" id="ARBA00022679"/>
    </source>
</evidence>
<dbReference type="SUPFAM" id="SSF63520">
    <property type="entry name" value="PTS-regulatory domain, PRD"/>
    <property type="match status" value="2"/>
</dbReference>
<dbReference type="Gene3D" id="1.10.1790.10">
    <property type="entry name" value="PRD domain"/>
    <property type="match status" value="2"/>
</dbReference>
<dbReference type="InterPro" id="IPR016152">
    <property type="entry name" value="PTrfase/Anion_transptr"/>
</dbReference>
<dbReference type="InterPro" id="IPR036095">
    <property type="entry name" value="PTS_EIIB-like_sf"/>
</dbReference>
<evidence type="ECO:0000256" key="3">
    <source>
        <dbReference type="ARBA" id="ARBA00023015"/>
    </source>
</evidence>
<accession>A0ABQ5N2Z0</accession>
<evidence type="ECO:0000259" key="6">
    <source>
        <dbReference type="PROSITE" id="PS51094"/>
    </source>
</evidence>
<dbReference type="Pfam" id="PF08279">
    <property type="entry name" value="HTH_11"/>
    <property type="match status" value="1"/>
</dbReference>
<dbReference type="PROSITE" id="PS51099">
    <property type="entry name" value="PTS_EIIB_TYPE_2"/>
    <property type="match status" value="1"/>
</dbReference>
<dbReference type="EMBL" id="BRXR01000001">
    <property type="protein sequence ID" value="GLC29577.1"/>
    <property type="molecule type" value="Genomic_DNA"/>
</dbReference>
<feature type="domain" description="PRD" evidence="8">
    <location>
        <begin position="301"/>
        <end position="408"/>
    </location>
</feature>
<evidence type="ECO:0000259" key="8">
    <source>
        <dbReference type="PROSITE" id="PS51372"/>
    </source>
</evidence>
<dbReference type="CDD" id="cd05568">
    <property type="entry name" value="PTS_IIB_bgl_like"/>
    <property type="match status" value="1"/>
</dbReference>
<dbReference type="InterPro" id="IPR013196">
    <property type="entry name" value="HTH_11"/>
</dbReference>
<dbReference type="Proteomes" id="UP001208567">
    <property type="component" value="Unassembled WGS sequence"/>
</dbReference>
<dbReference type="Gene3D" id="1.10.10.10">
    <property type="entry name" value="Winged helix-like DNA-binding domain superfamily/Winged helix DNA-binding domain"/>
    <property type="match status" value="1"/>
</dbReference>
<evidence type="ECO:0000256" key="5">
    <source>
        <dbReference type="ARBA" id="ARBA00023163"/>
    </source>
</evidence>
<keyword evidence="3" id="KW-0805">Transcription regulation</keyword>
<protein>
    <submittedName>
        <fullName evidence="9">PTS sugar transporter</fullName>
    </submittedName>
</protein>
<evidence type="ECO:0000259" key="7">
    <source>
        <dbReference type="PROSITE" id="PS51099"/>
    </source>
</evidence>
<evidence type="ECO:0000256" key="2">
    <source>
        <dbReference type="ARBA" id="ARBA00022737"/>
    </source>
</evidence>
<organism evidence="9 10">
    <name type="scientific">Clostridium omnivorum</name>
    <dbReference type="NCBI Taxonomy" id="1604902"/>
    <lineage>
        <taxon>Bacteria</taxon>
        <taxon>Bacillati</taxon>
        <taxon>Bacillota</taxon>
        <taxon>Clostridia</taxon>
        <taxon>Eubacteriales</taxon>
        <taxon>Clostridiaceae</taxon>
        <taxon>Clostridium</taxon>
    </lineage>
</organism>
<keyword evidence="5" id="KW-0804">Transcription</keyword>
<feature type="domain" description="PTS EIIA type-2" evidence="6">
    <location>
        <begin position="516"/>
        <end position="651"/>
    </location>
</feature>
<dbReference type="InterPro" id="IPR007737">
    <property type="entry name" value="Mga_HTH"/>
</dbReference>
<keyword evidence="4" id="KW-0010">Activator</keyword>
<dbReference type="InterPro" id="IPR013011">
    <property type="entry name" value="PTS_EIIB_2"/>
</dbReference>
<dbReference type="CDD" id="cd00211">
    <property type="entry name" value="PTS_IIA_fru"/>
    <property type="match status" value="1"/>
</dbReference>
<keyword evidence="2" id="KW-0677">Repeat</keyword>
<keyword evidence="9" id="KW-0762">Sugar transport</keyword>
<dbReference type="InterPro" id="IPR002178">
    <property type="entry name" value="PTS_EIIA_type-2_dom"/>
</dbReference>
<dbReference type="InterPro" id="IPR050661">
    <property type="entry name" value="BglG_antiterminators"/>
</dbReference>
<evidence type="ECO:0000313" key="9">
    <source>
        <dbReference type="EMBL" id="GLC29577.1"/>
    </source>
</evidence>
<reference evidence="9 10" key="1">
    <citation type="journal article" date="2024" name="Int. J. Syst. Evol. Microbiol.">
        <title>Clostridium omnivorum sp. nov., isolated from anoxic soil under the treatment of reductive soil disinfestation.</title>
        <authorList>
            <person name="Ueki A."/>
            <person name="Tonouchi A."/>
            <person name="Kaku N."/>
            <person name="Honma S."/>
            <person name="Ueki K."/>
        </authorList>
    </citation>
    <scope>NUCLEOTIDE SEQUENCE [LARGE SCALE GENOMIC DNA]</scope>
    <source>
        <strain evidence="9 10">E14</strain>
    </source>
</reference>
<dbReference type="InterPro" id="IPR036388">
    <property type="entry name" value="WH-like_DNA-bd_sf"/>
</dbReference>
<gene>
    <name evidence="9" type="ORF">bsdE14_09870</name>
</gene>
<dbReference type="PANTHER" id="PTHR30185:SF18">
    <property type="entry name" value="TRANSCRIPTIONAL REGULATOR MTLR"/>
    <property type="match status" value="1"/>
</dbReference>
<proteinExistence type="predicted"/>
<dbReference type="SUPFAM" id="SSF52794">
    <property type="entry name" value="PTS system IIB component-like"/>
    <property type="match status" value="1"/>
</dbReference>
<dbReference type="RefSeq" id="WP_264848870.1">
    <property type="nucleotide sequence ID" value="NZ_BRXR01000001.1"/>
</dbReference>
<dbReference type="PROSITE" id="PS51372">
    <property type="entry name" value="PRD_2"/>
    <property type="match status" value="2"/>
</dbReference>
<keyword evidence="10" id="KW-1185">Reference proteome</keyword>
<keyword evidence="1" id="KW-0808">Transferase</keyword>
<keyword evidence="9" id="KW-0813">Transport</keyword>
<sequence length="651" mass="74040">MLLARERKILVLLYGKKRKFTTNELANALHVSPRTIKTDIKRIMEELEEGNTGCTINTKTGLGIWITYDEKGRQYLDNLLMNGDNYSYISPETRKYYVALKLLDADDYISMESIAESMYVSKGTIVNSINELTPTFEKIGLVLEKKVKYGMRVLGEEGKLRIARAYVIRKLVSNQGNYISSKLQPFFEKINLEKINDIIQEAEKKIEFILSDTSYSELVIQLAIVVKRILKGKSCTIEEDINKYAGKKELGITQYISSRLEEEFQIKLSDGDKSYLLINLLGINAQNETQMIDENSSNIEDLDPTKLKDMEEILQETGKVYNENLINDEMLKCALFMHLNAMFNRLRHQIRLENCIRHMVKEELVYEVEVASYMARLISERFNIELGENEICDIAMYLGASLERERAQKCMHKPQIVVVCGSGLGTSQFIEARLTRMFPNIIITKILPIALAKTEIKPGEQDFVVSTVPLILEGVDVISISPVLTENDVSAIGRRLNPDKVNILAESREKYSNLFGLMNEKISIFKCDCKSKEEVISLLGNRLLHEKYVDEGYTESAFKRERLAPTSIGDNFAVPHAFEGHVLKKGIGLMTLKKPIMWGNEKVQIVLMLSLDAKSQDLFKSVFTELADITKDTEAIAKILSADKLSNIKLK</sequence>